<evidence type="ECO:0000313" key="2">
    <source>
        <dbReference type="EMBL" id="MFD1587065.1"/>
    </source>
</evidence>
<keyword evidence="3" id="KW-1185">Reference proteome</keyword>
<reference evidence="2 3" key="1">
    <citation type="journal article" date="2019" name="Int. J. Syst. Evol. Microbiol.">
        <title>The Global Catalogue of Microorganisms (GCM) 10K type strain sequencing project: providing services to taxonomists for standard genome sequencing and annotation.</title>
        <authorList>
            <consortium name="The Broad Institute Genomics Platform"/>
            <consortium name="The Broad Institute Genome Sequencing Center for Infectious Disease"/>
            <person name="Wu L."/>
            <person name="Ma J."/>
        </authorList>
    </citation>
    <scope>NUCLEOTIDE SEQUENCE [LARGE SCALE GENOMIC DNA]</scope>
    <source>
        <strain evidence="2 3">CGMCC 1.12125</strain>
    </source>
</reference>
<comment type="caution">
    <text evidence="2">The sequence shown here is derived from an EMBL/GenBank/DDBJ whole genome shotgun (WGS) entry which is preliminary data.</text>
</comment>
<organism evidence="2 3">
    <name type="scientific">Halorientalis brevis</name>
    <dbReference type="NCBI Taxonomy" id="1126241"/>
    <lineage>
        <taxon>Archaea</taxon>
        <taxon>Methanobacteriati</taxon>
        <taxon>Methanobacteriota</taxon>
        <taxon>Stenosarchaea group</taxon>
        <taxon>Halobacteria</taxon>
        <taxon>Halobacteriales</taxon>
        <taxon>Haloarculaceae</taxon>
        <taxon>Halorientalis</taxon>
    </lineage>
</organism>
<dbReference type="InterPro" id="IPR040624">
    <property type="entry name" value="HalOD1"/>
</dbReference>
<dbReference type="Proteomes" id="UP001597119">
    <property type="component" value="Unassembled WGS sequence"/>
</dbReference>
<dbReference type="Pfam" id="PF18545">
    <property type="entry name" value="HalOD1"/>
    <property type="match status" value="1"/>
</dbReference>
<dbReference type="AlphaFoldDB" id="A0ABD6CBY5"/>
<gene>
    <name evidence="2" type="ORF">ACFR9U_08715</name>
</gene>
<protein>
    <submittedName>
        <fullName evidence="2">HalOD1 output domain-containing protein</fullName>
    </submittedName>
</protein>
<dbReference type="EMBL" id="JBHUDJ010000003">
    <property type="protein sequence ID" value="MFD1587065.1"/>
    <property type="molecule type" value="Genomic_DNA"/>
</dbReference>
<accession>A0ABD6CBY5</accession>
<name>A0ABD6CBY5_9EURY</name>
<feature type="domain" description="Halobacterial output" evidence="1">
    <location>
        <begin position="8"/>
        <end position="75"/>
    </location>
</feature>
<sequence>MVRDVDSGEALSSRVVRSVAAREGIGPASLSPRLFDVIDPDALDSLFTTTDGHVTFPYCGYTVTVYADGQVTVDETA</sequence>
<dbReference type="RefSeq" id="WP_247375317.1">
    <property type="nucleotide sequence ID" value="NZ_JALLGV010000001.1"/>
</dbReference>
<proteinExistence type="predicted"/>
<evidence type="ECO:0000313" key="3">
    <source>
        <dbReference type="Proteomes" id="UP001597119"/>
    </source>
</evidence>
<evidence type="ECO:0000259" key="1">
    <source>
        <dbReference type="Pfam" id="PF18545"/>
    </source>
</evidence>